<protein>
    <submittedName>
        <fullName evidence="1">Uncharacterized protein</fullName>
    </submittedName>
</protein>
<sequence length="45" mass="4671">MIAELMARMDALVARNEALVAKNAALLSEALSVAAATEASDEDHS</sequence>
<evidence type="ECO:0000313" key="1">
    <source>
        <dbReference type="EMBL" id="MFD2054855.1"/>
    </source>
</evidence>
<name>A0ABW4WG57_9HYPH</name>
<dbReference type="RefSeq" id="WP_379020748.1">
    <property type="nucleotide sequence ID" value="NZ_JBHUGY010000027.1"/>
</dbReference>
<organism evidence="1 2">
    <name type="scientific">Mesorhizobium calcicola</name>
    <dbReference type="NCBI Taxonomy" id="1300310"/>
    <lineage>
        <taxon>Bacteria</taxon>
        <taxon>Pseudomonadati</taxon>
        <taxon>Pseudomonadota</taxon>
        <taxon>Alphaproteobacteria</taxon>
        <taxon>Hyphomicrobiales</taxon>
        <taxon>Phyllobacteriaceae</taxon>
        <taxon>Mesorhizobium</taxon>
    </lineage>
</organism>
<gene>
    <name evidence="1" type="ORF">ACFSQT_17770</name>
</gene>
<reference evidence="2" key="1">
    <citation type="journal article" date="2019" name="Int. J. Syst. Evol. Microbiol.">
        <title>The Global Catalogue of Microorganisms (GCM) 10K type strain sequencing project: providing services to taxonomists for standard genome sequencing and annotation.</title>
        <authorList>
            <consortium name="The Broad Institute Genomics Platform"/>
            <consortium name="The Broad Institute Genome Sequencing Center for Infectious Disease"/>
            <person name="Wu L."/>
            <person name="Ma J."/>
        </authorList>
    </citation>
    <scope>NUCLEOTIDE SEQUENCE [LARGE SCALE GENOMIC DNA]</scope>
    <source>
        <strain evidence="2">CGMCC 1.16226</strain>
    </source>
</reference>
<proteinExistence type="predicted"/>
<dbReference type="EMBL" id="JBHUGY010000027">
    <property type="protein sequence ID" value="MFD2054855.1"/>
    <property type="molecule type" value="Genomic_DNA"/>
</dbReference>
<evidence type="ECO:0000313" key="2">
    <source>
        <dbReference type="Proteomes" id="UP001597349"/>
    </source>
</evidence>
<keyword evidence="2" id="KW-1185">Reference proteome</keyword>
<comment type="caution">
    <text evidence="1">The sequence shown here is derived from an EMBL/GenBank/DDBJ whole genome shotgun (WGS) entry which is preliminary data.</text>
</comment>
<dbReference type="Proteomes" id="UP001597349">
    <property type="component" value="Unassembled WGS sequence"/>
</dbReference>
<accession>A0ABW4WG57</accession>